<gene>
    <name evidence="2" type="ORF">Tco_1120840</name>
</gene>
<proteinExistence type="predicted"/>
<reference evidence="2" key="1">
    <citation type="journal article" date="2022" name="Int. J. Mol. Sci.">
        <title>Draft Genome of Tanacetum Coccineum: Genomic Comparison of Closely Related Tanacetum-Family Plants.</title>
        <authorList>
            <person name="Yamashiro T."/>
            <person name="Shiraishi A."/>
            <person name="Nakayama K."/>
            <person name="Satake H."/>
        </authorList>
    </citation>
    <scope>NUCLEOTIDE SEQUENCE</scope>
</reference>
<dbReference type="EMBL" id="BQNB010021246">
    <property type="protein sequence ID" value="GJU04410.1"/>
    <property type="molecule type" value="Genomic_DNA"/>
</dbReference>
<keyword evidence="3" id="KW-1185">Reference proteome</keyword>
<name>A0ABQ5IW03_9ASTR</name>
<evidence type="ECO:0000313" key="2">
    <source>
        <dbReference type="EMBL" id="GJU04410.1"/>
    </source>
</evidence>
<feature type="region of interest" description="Disordered" evidence="1">
    <location>
        <begin position="156"/>
        <end position="179"/>
    </location>
</feature>
<evidence type="ECO:0000313" key="3">
    <source>
        <dbReference type="Proteomes" id="UP001151760"/>
    </source>
</evidence>
<evidence type="ECO:0000256" key="1">
    <source>
        <dbReference type="SAM" id="MobiDB-lite"/>
    </source>
</evidence>
<reference evidence="2" key="2">
    <citation type="submission" date="2022-01" db="EMBL/GenBank/DDBJ databases">
        <authorList>
            <person name="Yamashiro T."/>
            <person name="Shiraishi A."/>
            <person name="Satake H."/>
            <person name="Nakayama K."/>
        </authorList>
    </citation>
    <scope>NUCLEOTIDE SEQUENCE</scope>
</reference>
<sequence length="273" mass="30469">MSTTVLRRLLPFRRHLPSQSLRLTSSVVRAYSSDEKLKVNGEKVVNKPTICTADELHYVNVKTSDWRLALWRYHPSPNFESGVPAGLAGCGGRQEVPTIRRMRMRMAIVSCVIYGRFLSDMSPENMCHGDTNYLTEKYVGPTLSLGIVAGERIPSERSSANIPSDKSPGKGIPSDKSPRNLLKCRRDSVTVEVAMAVLKPTTVATCDDNIVLIIGNFVSERVYRCFRKHGFGVELLYCEDTNLSSVSVSEQVHRCLKHGFGVELLYCEEANLE</sequence>
<protein>
    <submittedName>
        <fullName evidence="2">Uncharacterized protein</fullName>
    </submittedName>
</protein>
<comment type="caution">
    <text evidence="2">The sequence shown here is derived from an EMBL/GenBank/DDBJ whole genome shotgun (WGS) entry which is preliminary data.</text>
</comment>
<organism evidence="2 3">
    <name type="scientific">Tanacetum coccineum</name>
    <dbReference type="NCBI Taxonomy" id="301880"/>
    <lineage>
        <taxon>Eukaryota</taxon>
        <taxon>Viridiplantae</taxon>
        <taxon>Streptophyta</taxon>
        <taxon>Embryophyta</taxon>
        <taxon>Tracheophyta</taxon>
        <taxon>Spermatophyta</taxon>
        <taxon>Magnoliopsida</taxon>
        <taxon>eudicotyledons</taxon>
        <taxon>Gunneridae</taxon>
        <taxon>Pentapetalae</taxon>
        <taxon>asterids</taxon>
        <taxon>campanulids</taxon>
        <taxon>Asterales</taxon>
        <taxon>Asteraceae</taxon>
        <taxon>Asteroideae</taxon>
        <taxon>Anthemideae</taxon>
        <taxon>Anthemidinae</taxon>
        <taxon>Tanacetum</taxon>
    </lineage>
</organism>
<dbReference type="Proteomes" id="UP001151760">
    <property type="component" value="Unassembled WGS sequence"/>
</dbReference>
<accession>A0ABQ5IW03</accession>